<protein>
    <submittedName>
        <fullName evidence="1">Putative LRR receptor-like serine/threonine-protein kinase</fullName>
    </submittedName>
</protein>
<reference evidence="1 2" key="1">
    <citation type="submission" date="2018-02" db="EMBL/GenBank/DDBJ databases">
        <title>Draft genome of wild Prunus yedoensis var. nudiflora.</title>
        <authorList>
            <person name="Baek S."/>
            <person name="Kim J.-H."/>
            <person name="Choi K."/>
            <person name="Kim G.-B."/>
            <person name="Cho A."/>
            <person name="Jang H."/>
            <person name="Shin C.-H."/>
            <person name="Yu H.-J."/>
            <person name="Mun J.-H."/>
        </authorList>
    </citation>
    <scope>NUCLEOTIDE SEQUENCE [LARGE SCALE GENOMIC DNA]</scope>
    <source>
        <strain evidence="2">cv. Jeju island</strain>
        <tissue evidence="1">Leaf</tissue>
    </source>
</reference>
<accession>A0A314U955</accession>
<proteinExistence type="predicted"/>
<evidence type="ECO:0000313" key="1">
    <source>
        <dbReference type="EMBL" id="PQM33853.1"/>
    </source>
</evidence>
<keyword evidence="1" id="KW-0675">Receptor</keyword>
<name>A0A314U955_PRUYE</name>
<evidence type="ECO:0000313" key="2">
    <source>
        <dbReference type="Proteomes" id="UP000250321"/>
    </source>
</evidence>
<gene>
    <name evidence="1" type="ORF">Pyn_02649</name>
</gene>
<sequence>MLANGDINSIVDPRLEGNFNTNSVWKAVEIAMACVSVNAIKRPSMSQVVVDLIDPIGNRCPHHRHFKPLINMSIKWSTSNSPNINRPNISAHITAASPAVTASSCDEMQLPFFDHDL</sequence>
<dbReference type="Proteomes" id="UP000250321">
    <property type="component" value="Unassembled WGS sequence"/>
</dbReference>
<dbReference type="EMBL" id="PJQY01003864">
    <property type="protein sequence ID" value="PQM33853.1"/>
    <property type="molecule type" value="Genomic_DNA"/>
</dbReference>
<keyword evidence="2" id="KW-1185">Reference proteome</keyword>
<dbReference type="PANTHER" id="PTHR45631">
    <property type="entry name" value="OS07G0107800 PROTEIN-RELATED"/>
    <property type="match status" value="1"/>
</dbReference>
<organism evidence="1 2">
    <name type="scientific">Prunus yedoensis var. nudiflora</name>
    <dbReference type="NCBI Taxonomy" id="2094558"/>
    <lineage>
        <taxon>Eukaryota</taxon>
        <taxon>Viridiplantae</taxon>
        <taxon>Streptophyta</taxon>
        <taxon>Embryophyta</taxon>
        <taxon>Tracheophyta</taxon>
        <taxon>Spermatophyta</taxon>
        <taxon>Magnoliopsida</taxon>
        <taxon>eudicotyledons</taxon>
        <taxon>Gunneridae</taxon>
        <taxon>Pentapetalae</taxon>
        <taxon>rosids</taxon>
        <taxon>fabids</taxon>
        <taxon>Rosales</taxon>
        <taxon>Rosaceae</taxon>
        <taxon>Amygdaloideae</taxon>
        <taxon>Amygdaleae</taxon>
        <taxon>Prunus</taxon>
    </lineage>
</organism>
<comment type="caution">
    <text evidence="1">The sequence shown here is derived from an EMBL/GenBank/DDBJ whole genome shotgun (WGS) entry which is preliminary data.</text>
</comment>
<keyword evidence="1" id="KW-0808">Transferase</keyword>
<dbReference type="AlphaFoldDB" id="A0A314U955"/>
<keyword evidence="1" id="KW-0418">Kinase</keyword>
<dbReference type="GO" id="GO:0016301">
    <property type="term" value="F:kinase activity"/>
    <property type="evidence" value="ECO:0007669"/>
    <property type="project" value="UniProtKB-KW"/>
</dbReference>
<dbReference type="PANTHER" id="PTHR45631:SF202">
    <property type="entry name" value="SENESCENCE-INDUCED RECEPTOR-LIKE SERINE_THREONINE-PROTEIN KINASE"/>
    <property type="match status" value="1"/>
</dbReference>
<dbReference type="Gene3D" id="1.10.510.10">
    <property type="entry name" value="Transferase(Phosphotransferase) domain 1"/>
    <property type="match status" value="1"/>
</dbReference>
<dbReference type="STRING" id="2094558.A0A314U955"/>
<dbReference type="OrthoDB" id="2013020at2759"/>